<dbReference type="AlphaFoldDB" id="A0A9W4UT82"/>
<reference evidence="1" key="1">
    <citation type="submission" date="2023-01" db="EMBL/GenBank/DDBJ databases">
        <authorList>
            <person name="Van Ghelder C."/>
            <person name="Rancurel C."/>
        </authorList>
    </citation>
    <scope>NUCLEOTIDE SEQUENCE</scope>
    <source>
        <strain evidence="1">CNCM I-4278</strain>
    </source>
</reference>
<dbReference type="Proteomes" id="UP001152607">
    <property type="component" value="Unassembled WGS sequence"/>
</dbReference>
<evidence type="ECO:0000313" key="2">
    <source>
        <dbReference type="Proteomes" id="UP001152607"/>
    </source>
</evidence>
<keyword evidence="2" id="KW-1185">Reference proteome</keyword>
<name>A0A9W4UT82_9PLEO</name>
<comment type="caution">
    <text evidence="1">The sequence shown here is derived from an EMBL/GenBank/DDBJ whole genome shotgun (WGS) entry which is preliminary data.</text>
</comment>
<organism evidence="1 2">
    <name type="scientific">Periconia digitata</name>
    <dbReference type="NCBI Taxonomy" id="1303443"/>
    <lineage>
        <taxon>Eukaryota</taxon>
        <taxon>Fungi</taxon>
        <taxon>Dikarya</taxon>
        <taxon>Ascomycota</taxon>
        <taxon>Pezizomycotina</taxon>
        <taxon>Dothideomycetes</taxon>
        <taxon>Pleosporomycetidae</taxon>
        <taxon>Pleosporales</taxon>
        <taxon>Massarineae</taxon>
        <taxon>Periconiaceae</taxon>
        <taxon>Periconia</taxon>
    </lineage>
</organism>
<protein>
    <submittedName>
        <fullName evidence="1">Uncharacterized protein</fullName>
    </submittedName>
</protein>
<proteinExistence type="predicted"/>
<accession>A0A9W4UT82</accession>
<dbReference type="EMBL" id="CAOQHR010000012">
    <property type="protein sequence ID" value="CAI6341911.1"/>
    <property type="molecule type" value="Genomic_DNA"/>
</dbReference>
<sequence>MLILKTDASAMFLNLVSSELHLIKFPLCHRLLEFSTNVTAILATPGFSLSLSDCHCPWVGSFTSHSFFFQFRVSFVSKTNCGTWLQRPV</sequence>
<evidence type="ECO:0000313" key="1">
    <source>
        <dbReference type="EMBL" id="CAI6341911.1"/>
    </source>
</evidence>
<gene>
    <name evidence="1" type="ORF">PDIGIT_LOCUS15111</name>
</gene>